<dbReference type="InterPro" id="IPR019734">
    <property type="entry name" value="TPR_rpt"/>
</dbReference>
<evidence type="ECO:0000256" key="13">
    <source>
        <dbReference type="ARBA" id="ARBA00022723"/>
    </source>
</evidence>
<keyword evidence="11" id="KW-1134">Transmembrane beta strand</keyword>
<keyword evidence="27" id="KW-1185">Reference proteome</keyword>
<evidence type="ECO:0000256" key="17">
    <source>
        <dbReference type="ARBA" id="ARBA00022963"/>
    </source>
</evidence>
<evidence type="ECO:0000313" key="27">
    <source>
        <dbReference type="Proteomes" id="UP001447842"/>
    </source>
</evidence>
<evidence type="ECO:0000256" key="25">
    <source>
        <dbReference type="SAM" id="SignalP"/>
    </source>
</evidence>
<dbReference type="InterPro" id="IPR036541">
    <property type="entry name" value="PLipase_A1_sf"/>
</dbReference>
<gene>
    <name evidence="26" type="ORF">WCY31_01915</name>
</gene>
<reference evidence="26 27" key="1">
    <citation type="submission" date="2024-03" db="EMBL/GenBank/DDBJ databases">
        <title>Sulfurimonas sp. HSL3-1.</title>
        <authorList>
            <person name="Wang S."/>
        </authorList>
    </citation>
    <scope>NUCLEOTIDE SEQUENCE [LARGE SCALE GENOMIC DNA]</scope>
    <source>
        <strain evidence="26 27">HSL3-1</strain>
    </source>
</reference>
<keyword evidence="16" id="KW-0106">Calcium</keyword>
<evidence type="ECO:0000256" key="4">
    <source>
        <dbReference type="ARBA" id="ARBA00001913"/>
    </source>
</evidence>
<proteinExistence type="inferred from homology"/>
<sequence length="383" mass="44067">MKRVALWLLLLCLGAMAESQFETGMEHYRQGDYPGAFAMFEAAYEASKDEDAAYMLARMYEKGEGVDADRAKAAAWYRRSARRYFESAADSSLHRENKRLLTTYRELDPVEDNETAETIRKSIISDFGLKTFHENYLLPFGYREGVYDSYVPSDHYKNIEAELQLSFRLDFLPNLFGLNETYSAAYTQRSFWQVYAGSAPFRETNYQPELFVTFPTASHKVPIKSVAVGFAHQSNGQGNITQQDLGDINVSNPGALTPYLRNRSRSWNYAWTEAVFQTGSLFTALKFWYRFKEKDEDDNPDLTDYLGYGSVRLVLPYGKSMTSLLLRQNFVTGKGAQQLIWTYPLSHRENVFWCLKAFTGYGESLIDYNNYVTKFSIGFSFSR</sequence>
<dbReference type="PRINTS" id="PR01486">
    <property type="entry name" value="PHPHLIPASEA1"/>
</dbReference>
<keyword evidence="15" id="KW-0378">Hydrolase</keyword>
<dbReference type="Pfam" id="PF02253">
    <property type="entry name" value="PLA1"/>
    <property type="match status" value="2"/>
</dbReference>
<protein>
    <recommendedName>
        <fullName evidence="23">Phosphatidylcholine 1-acylhydrolase</fullName>
        <ecNumber evidence="9">3.1.1.32</ecNumber>
        <ecNumber evidence="10">3.1.1.4</ecNumber>
        <ecNumber evidence="8">3.5.2.6</ecNumber>
    </recommendedName>
</protein>
<dbReference type="Gene3D" id="1.25.40.10">
    <property type="entry name" value="Tetratricopeptide repeat domain"/>
    <property type="match status" value="1"/>
</dbReference>
<keyword evidence="21" id="KW-0998">Cell outer membrane</keyword>
<evidence type="ECO:0000256" key="21">
    <source>
        <dbReference type="ARBA" id="ARBA00023237"/>
    </source>
</evidence>
<evidence type="ECO:0000256" key="5">
    <source>
        <dbReference type="ARBA" id="ARBA00004571"/>
    </source>
</evidence>
<evidence type="ECO:0000256" key="24">
    <source>
        <dbReference type="PROSITE-ProRule" id="PRU00339"/>
    </source>
</evidence>
<evidence type="ECO:0000313" key="26">
    <source>
        <dbReference type="EMBL" id="XAU15468.1"/>
    </source>
</evidence>
<evidence type="ECO:0000256" key="3">
    <source>
        <dbReference type="ARBA" id="ARBA00001604"/>
    </source>
</evidence>
<evidence type="ECO:0000256" key="9">
    <source>
        <dbReference type="ARBA" id="ARBA00013179"/>
    </source>
</evidence>
<keyword evidence="22" id="KW-0046">Antibiotic resistance</keyword>
<dbReference type="EC" id="3.1.1.32" evidence="9"/>
<dbReference type="InterPro" id="IPR006597">
    <property type="entry name" value="Sel1-like"/>
</dbReference>
<keyword evidence="18" id="KW-0443">Lipid metabolism</keyword>
<evidence type="ECO:0000256" key="19">
    <source>
        <dbReference type="ARBA" id="ARBA00023136"/>
    </source>
</evidence>
<evidence type="ECO:0000256" key="1">
    <source>
        <dbReference type="ARBA" id="ARBA00000111"/>
    </source>
</evidence>
<comment type="subunit">
    <text evidence="7">Homodimer; dimerization is reversible, and the dimeric form is the active one.</text>
</comment>
<keyword evidence="12" id="KW-0812">Transmembrane</keyword>
<keyword evidence="13" id="KW-0479">Metal-binding</keyword>
<comment type="catalytic activity">
    <reaction evidence="3">
        <text>a 1,2-diacyl-sn-glycero-3-phosphocholine + H2O = a 1-acyl-sn-glycero-3-phosphocholine + a fatty acid + H(+)</text>
        <dbReference type="Rhea" id="RHEA:15801"/>
        <dbReference type="ChEBI" id="CHEBI:15377"/>
        <dbReference type="ChEBI" id="CHEBI:15378"/>
        <dbReference type="ChEBI" id="CHEBI:28868"/>
        <dbReference type="ChEBI" id="CHEBI:57643"/>
        <dbReference type="ChEBI" id="CHEBI:58168"/>
        <dbReference type="EC" id="3.1.1.4"/>
    </reaction>
</comment>
<evidence type="ECO:0000256" key="11">
    <source>
        <dbReference type="ARBA" id="ARBA00022452"/>
    </source>
</evidence>
<evidence type="ECO:0000256" key="14">
    <source>
        <dbReference type="ARBA" id="ARBA00022729"/>
    </source>
</evidence>
<evidence type="ECO:0000256" key="7">
    <source>
        <dbReference type="ARBA" id="ARBA00011702"/>
    </source>
</evidence>
<dbReference type="SMART" id="SM00671">
    <property type="entry name" value="SEL1"/>
    <property type="match status" value="1"/>
</dbReference>
<keyword evidence="19" id="KW-0472">Membrane</keyword>
<dbReference type="EC" id="3.1.1.4" evidence="10"/>
<evidence type="ECO:0000256" key="20">
    <source>
        <dbReference type="ARBA" id="ARBA00023157"/>
    </source>
</evidence>
<dbReference type="RefSeq" id="WP_345972933.1">
    <property type="nucleotide sequence ID" value="NZ_CP147920.1"/>
</dbReference>
<keyword evidence="17" id="KW-0442">Lipid degradation</keyword>
<evidence type="ECO:0000256" key="12">
    <source>
        <dbReference type="ARBA" id="ARBA00022692"/>
    </source>
</evidence>
<evidence type="ECO:0000256" key="22">
    <source>
        <dbReference type="ARBA" id="ARBA00023251"/>
    </source>
</evidence>
<evidence type="ECO:0000256" key="15">
    <source>
        <dbReference type="ARBA" id="ARBA00022801"/>
    </source>
</evidence>
<comment type="cofactor">
    <cofactor evidence="4">
        <name>Ca(2+)</name>
        <dbReference type="ChEBI" id="CHEBI:29108"/>
    </cofactor>
</comment>
<dbReference type="InterPro" id="IPR003187">
    <property type="entry name" value="PLipase_A1"/>
</dbReference>
<dbReference type="Proteomes" id="UP001447842">
    <property type="component" value="Chromosome"/>
</dbReference>
<feature type="repeat" description="TPR" evidence="24">
    <location>
        <begin position="17"/>
        <end position="50"/>
    </location>
</feature>
<comment type="similarity">
    <text evidence="6">Belongs to the phospholipase A1 family.</text>
</comment>
<evidence type="ECO:0000256" key="2">
    <source>
        <dbReference type="ARBA" id="ARBA00001526"/>
    </source>
</evidence>
<feature type="chain" id="PRO_5045585677" description="Phosphatidylcholine 1-acylhydrolase" evidence="25">
    <location>
        <begin position="18"/>
        <end position="383"/>
    </location>
</feature>
<organism evidence="26 27">
    <name type="scientific">Sulfurimonas diazotrophicus</name>
    <dbReference type="NCBI Taxonomy" id="3131939"/>
    <lineage>
        <taxon>Bacteria</taxon>
        <taxon>Pseudomonadati</taxon>
        <taxon>Campylobacterota</taxon>
        <taxon>Epsilonproteobacteria</taxon>
        <taxon>Campylobacterales</taxon>
        <taxon>Sulfurimonadaceae</taxon>
        <taxon>Sulfurimonas</taxon>
    </lineage>
</organism>
<feature type="signal peptide" evidence="25">
    <location>
        <begin position="1"/>
        <end position="17"/>
    </location>
</feature>
<name>A0ABZ3HAE0_9BACT</name>
<keyword evidence="20" id="KW-1015">Disulfide bond</keyword>
<evidence type="ECO:0000256" key="23">
    <source>
        <dbReference type="ARBA" id="ARBA00032375"/>
    </source>
</evidence>
<comment type="catalytic activity">
    <reaction evidence="2">
        <text>a beta-lactam + H2O = a substituted beta-amino acid</text>
        <dbReference type="Rhea" id="RHEA:20401"/>
        <dbReference type="ChEBI" id="CHEBI:15377"/>
        <dbReference type="ChEBI" id="CHEBI:35627"/>
        <dbReference type="ChEBI" id="CHEBI:140347"/>
        <dbReference type="EC" id="3.5.2.6"/>
    </reaction>
</comment>
<dbReference type="EC" id="3.5.2.6" evidence="8"/>
<dbReference type="SUPFAM" id="SSF56931">
    <property type="entry name" value="Outer membrane phospholipase A (OMPLA)"/>
    <property type="match status" value="1"/>
</dbReference>
<dbReference type="SUPFAM" id="SSF81901">
    <property type="entry name" value="HCP-like"/>
    <property type="match status" value="1"/>
</dbReference>
<keyword evidence="24" id="KW-0802">TPR repeat</keyword>
<evidence type="ECO:0000256" key="8">
    <source>
        <dbReference type="ARBA" id="ARBA00012865"/>
    </source>
</evidence>
<dbReference type="PANTHER" id="PTHR40457">
    <property type="entry name" value="PHOSPHOLIPASE A1"/>
    <property type="match status" value="1"/>
</dbReference>
<dbReference type="PROSITE" id="PS50005">
    <property type="entry name" value="TPR"/>
    <property type="match status" value="1"/>
</dbReference>
<evidence type="ECO:0000256" key="16">
    <source>
        <dbReference type="ARBA" id="ARBA00022837"/>
    </source>
</evidence>
<dbReference type="PANTHER" id="PTHR40457:SF1">
    <property type="entry name" value="PHOSPHOLIPASE A1"/>
    <property type="match status" value="1"/>
</dbReference>
<evidence type="ECO:0000256" key="6">
    <source>
        <dbReference type="ARBA" id="ARBA00010525"/>
    </source>
</evidence>
<evidence type="ECO:0000256" key="10">
    <source>
        <dbReference type="ARBA" id="ARBA00013278"/>
    </source>
</evidence>
<keyword evidence="14 25" id="KW-0732">Signal</keyword>
<comment type="catalytic activity">
    <reaction evidence="1">
        <text>a 1,2-diacyl-sn-glycero-3-phosphocholine + H2O = a 2-acyl-sn-glycero-3-phosphocholine + a fatty acid + H(+)</text>
        <dbReference type="Rhea" id="RHEA:18689"/>
        <dbReference type="ChEBI" id="CHEBI:15377"/>
        <dbReference type="ChEBI" id="CHEBI:15378"/>
        <dbReference type="ChEBI" id="CHEBI:28868"/>
        <dbReference type="ChEBI" id="CHEBI:57643"/>
        <dbReference type="ChEBI" id="CHEBI:57875"/>
        <dbReference type="EC" id="3.1.1.32"/>
    </reaction>
</comment>
<dbReference type="EMBL" id="CP147920">
    <property type="protein sequence ID" value="XAU15468.1"/>
    <property type="molecule type" value="Genomic_DNA"/>
</dbReference>
<accession>A0ABZ3HAE0</accession>
<comment type="subcellular location">
    <subcellularLocation>
        <location evidence="5">Cell outer membrane</location>
        <topology evidence="5">Multi-pass membrane protein</topology>
    </subcellularLocation>
</comment>
<evidence type="ECO:0000256" key="18">
    <source>
        <dbReference type="ARBA" id="ARBA00023098"/>
    </source>
</evidence>
<dbReference type="InterPro" id="IPR011990">
    <property type="entry name" value="TPR-like_helical_dom_sf"/>
</dbReference>
<dbReference type="Gene3D" id="2.40.230.10">
    <property type="entry name" value="Phospholipase A1"/>
    <property type="match status" value="1"/>
</dbReference>